<dbReference type="SMART" id="SM00365">
    <property type="entry name" value="LRR_SD22"/>
    <property type="match status" value="5"/>
</dbReference>
<dbReference type="SUPFAM" id="SSF52058">
    <property type="entry name" value="L domain-like"/>
    <property type="match status" value="1"/>
</dbReference>
<dbReference type="InterPro" id="IPR025875">
    <property type="entry name" value="Leu-rich_rpt_4"/>
</dbReference>
<evidence type="ECO:0000313" key="6">
    <source>
        <dbReference type="Proteomes" id="UP000573963"/>
    </source>
</evidence>
<dbReference type="InterPro" id="IPR001611">
    <property type="entry name" value="Leu-rich_rpt"/>
</dbReference>
<comment type="similarity">
    <text evidence="1">Belongs to the internalin family.</text>
</comment>
<keyword evidence="4" id="KW-0677">Repeat</keyword>
<dbReference type="Gene3D" id="3.80.10.10">
    <property type="entry name" value="Ribonuclease Inhibitor"/>
    <property type="match status" value="1"/>
</dbReference>
<proteinExistence type="inferred from homology"/>
<name>A0AA44IIL6_PARBF</name>
<evidence type="ECO:0000256" key="1">
    <source>
        <dbReference type="ARBA" id="ARBA00009432"/>
    </source>
</evidence>
<dbReference type="SMART" id="SM00369">
    <property type="entry name" value="LRR_TYP"/>
    <property type="match status" value="3"/>
</dbReference>
<dbReference type="InterPro" id="IPR050836">
    <property type="entry name" value="SDS22/Internalin_LRR"/>
</dbReference>
<dbReference type="AlphaFoldDB" id="A0AA44IIL6"/>
<dbReference type="RefSeq" id="WP_168932734.1">
    <property type="nucleotide sequence ID" value="NZ_JABAFD010000015.1"/>
</dbReference>
<dbReference type="EMBL" id="JABAFD010000015">
    <property type="protein sequence ID" value="NME11033.1"/>
    <property type="molecule type" value="Genomic_DNA"/>
</dbReference>
<dbReference type="Pfam" id="PF12799">
    <property type="entry name" value="LRR_4"/>
    <property type="match status" value="1"/>
</dbReference>
<dbReference type="SUPFAM" id="SSF81296">
    <property type="entry name" value="E set domains"/>
    <property type="match status" value="1"/>
</dbReference>
<dbReference type="InterPro" id="IPR014755">
    <property type="entry name" value="Cu-Rt/internalin_Ig-like"/>
</dbReference>
<dbReference type="InterPro" id="IPR014756">
    <property type="entry name" value="Ig_E-set"/>
</dbReference>
<evidence type="ECO:0000256" key="4">
    <source>
        <dbReference type="ARBA" id="ARBA00022737"/>
    </source>
</evidence>
<evidence type="ECO:0000313" key="5">
    <source>
        <dbReference type="EMBL" id="NME11033.1"/>
    </source>
</evidence>
<protein>
    <submittedName>
        <fullName evidence="5">Leucine-rich repeat domain-containing protein</fullName>
    </submittedName>
</protein>
<dbReference type="PANTHER" id="PTHR46652:SF3">
    <property type="entry name" value="LEUCINE-RICH REPEAT-CONTAINING PROTEIN 9"/>
    <property type="match status" value="1"/>
</dbReference>
<gene>
    <name evidence="5" type="ORF">HF875_15985</name>
</gene>
<keyword evidence="3" id="KW-0732">Signal</keyword>
<dbReference type="Proteomes" id="UP000573963">
    <property type="component" value="Unassembled WGS sequence"/>
</dbReference>
<dbReference type="InterPro" id="IPR032675">
    <property type="entry name" value="LRR_dom_sf"/>
</dbReference>
<reference evidence="5 6" key="1">
    <citation type="submission" date="2020-04" db="EMBL/GenBank/DDBJ databases">
        <authorList>
            <person name="Hitch T.C.A."/>
            <person name="Wylensek D."/>
            <person name="Clavel T."/>
        </authorList>
    </citation>
    <scope>NUCLEOTIDE SEQUENCE [LARGE SCALE GENOMIC DNA]</scope>
    <source>
        <strain evidence="5 6">Med78_4-601-WT-2</strain>
    </source>
</reference>
<keyword evidence="2" id="KW-0433">Leucine-rich repeat</keyword>
<accession>A0AA44IIL6</accession>
<dbReference type="PANTHER" id="PTHR46652">
    <property type="entry name" value="LEUCINE-RICH REPEAT AND IQ DOMAIN-CONTAINING PROTEIN 1-RELATED"/>
    <property type="match status" value="1"/>
</dbReference>
<dbReference type="PROSITE" id="PS51450">
    <property type="entry name" value="LRR"/>
    <property type="match status" value="5"/>
</dbReference>
<evidence type="ECO:0000256" key="3">
    <source>
        <dbReference type="ARBA" id="ARBA00022729"/>
    </source>
</evidence>
<comment type="caution">
    <text evidence="5">The sequence shown here is derived from an EMBL/GenBank/DDBJ whole genome shotgun (WGS) entry which is preliminary data.</text>
</comment>
<sequence length="330" mass="37492">MEQAIVNLTTDFKKKENTLINRHEVINIPDFNLKKALNAKFNSPDDAPITRVQLESLLALNLTGEGINNLEGIQYCKNLSYLGLSKNEISDLSPICNLKELVTLNIDKNKINNITYLQNLTNLTYLTLSENYITNLEPLKGLINLNYLDLSSNQIENLSPLSKLTNLVCLSLNNNRIRNLNTLNGLNNIGLLDLQNQEIVLNNYEFNFDSSPIEINNVIRSIDGSFIHILDKDISSNGIYNVDSNTILWNDIYENLEYHFSIKKIMDSEKSEFSGKVVLPYKYISTPIDKIHDKCKDNNSVTKGDSFKKDFSLINMLKKIFTFTGVAIND</sequence>
<dbReference type="Gene3D" id="2.60.40.1220">
    <property type="match status" value="1"/>
</dbReference>
<dbReference type="InterPro" id="IPR003591">
    <property type="entry name" value="Leu-rich_rpt_typical-subtyp"/>
</dbReference>
<evidence type="ECO:0000256" key="2">
    <source>
        <dbReference type="ARBA" id="ARBA00022614"/>
    </source>
</evidence>
<organism evidence="5 6">
    <name type="scientific">Paraclostridium bifermentans</name>
    <name type="common">Clostridium bifermentans</name>
    <dbReference type="NCBI Taxonomy" id="1490"/>
    <lineage>
        <taxon>Bacteria</taxon>
        <taxon>Bacillati</taxon>
        <taxon>Bacillota</taxon>
        <taxon>Clostridia</taxon>
        <taxon>Peptostreptococcales</taxon>
        <taxon>Peptostreptococcaceae</taxon>
        <taxon>Paraclostridium</taxon>
    </lineage>
</organism>